<dbReference type="GO" id="GO:0003677">
    <property type="term" value="F:DNA binding"/>
    <property type="evidence" value="ECO:0007669"/>
    <property type="project" value="UniProtKB-KW"/>
</dbReference>
<dbReference type="GO" id="GO:0003700">
    <property type="term" value="F:DNA-binding transcription factor activity"/>
    <property type="evidence" value="ECO:0007669"/>
    <property type="project" value="InterPro"/>
</dbReference>
<dbReference type="OrthoDB" id="9799747at2"/>
<dbReference type="PROSITE" id="PS01117">
    <property type="entry name" value="HTH_MARR_1"/>
    <property type="match status" value="1"/>
</dbReference>
<evidence type="ECO:0000313" key="6">
    <source>
        <dbReference type="Proteomes" id="UP000318538"/>
    </source>
</evidence>
<dbReference type="SMART" id="SM00347">
    <property type="entry name" value="HTH_MARR"/>
    <property type="match status" value="1"/>
</dbReference>
<feature type="domain" description="HTH marR-type" evidence="4">
    <location>
        <begin position="17"/>
        <end position="150"/>
    </location>
</feature>
<keyword evidence="1" id="KW-0805">Transcription regulation</keyword>
<dbReference type="Proteomes" id="UP000318538">
    <property type="component" value="Chromosome"/>
</dbReference>
<evidence type="ECO:0000259" key="4">
    <source>
        <dbReference type="PROSITE" id="PS50995"/>
    </source>
</evidence>
<dbReference type="PANTHER" id="PTHR33164:SF101">
    <property type="entry name" value="TRANSCRIPTIONAL REPRESSOR MPRA"/>
    <property type="match status" value="1"/>
</dbReference>
<dbReference type="Gene3D" id="1.10.10.10">
    <property type="entry name" value="Winged helix-like DNA-binding domain superfamily/Winged helix DNA-binding domain"/>
    <property type="match status" value="1"/>
</dbReference>
<dbReference type="RefSeq" id="WP_145170448.1">
    <property type="nucleotide sequence ID" value="NZ_CP036525.1"/>
</dbReference>
<dbReference type="InterPro" id="IPR036390">
    <property type="entry name" value="WH_DNA-bd_sf"/>
</dbReference>
<name>A0A517NC30_9BACT</name>
<dbReference type="InterPro" id="IPR039422">
    <property type="entry name" value="MarR/SlyA-like"/>
</dbReference>
<dbReference type="PRINTS" id="PR00598">
    <property type="entry name" value="HTHMARR"/>
</dbReference>
<dbReference type="KEGG" id="rlc:K227x_30900"/>
<evidence type="ECO:0000313" key="5">
    <source>
        <dbReference type="EMBL" id="QDT04696.1"/>
    </source>
</evidence>
<keyword evidence="6" id="KW-1185">Reference proteome</keyword>
<reference evidence="5 6" key="1">
    <citation type="submission" date="2019-02" db="EMBL/GenBank/DDBJ databases">
        <title>Deep-cultivation of Planctomycetes and their phenomic and genomic characterization uncovers novel biology.</title>
        <authorList>
            <person name="Wiegand S."/>
            <person name="Jogler M."/>
            <person name="Boedeker C."/>
            <person name="Pinto D."/>
            <person name="Vollmers J."/>
            <person name="Rivas-Marin E."/>
            <person name="Kohn T."/>
            <person name="Peeters S.H."/>
            <person name="Heuer A."/>
            <person name="Rast P."/>
            <person name="Oberbeckmann S."/>
            <person name="Bunk B."/>
            <person name="Jeske O."/>
            <person name="Meyerdierks A."/>
            <person name="Storesund J.E."/>
            <person name="Kallscheuer N."/>
            <person name="Luecker S."/>
            <person name="Lage O.M."/>
            <person name="Pohl T."/>
            <person name="Merkel B.J."/>
            <person name="Hornburger P."/>
            <person name="Mueller R.-W."/>
            <person name="Bruemmer F."/>
            <person name="Labrenz M."/>
            <person name="Spormann A.M."/>
            <person name="Op den Camp H."/>
            <person name="Overmann J."/>
            <person name="Amann R."/>
            <person name="Jetten M.S.M."/>
            <person name="Mascher T."/>
            <person name="Medema M.H."/>
            <person name="Devos D.P."/>
            <person name="Kaster A.-K."/>
            <person name="Ovreas L."/>
            <person name="Rohde M."/>
            <person name="Galperin M.Y."/>
            <person name="Jogler C."/>
        </authorList>
    </citation>
    <scope>NUCLEOTIDE SEQUENCE [LARGE SCALE GENOMIC DNA]</scope>
    <source>
        <strain evidence="5 6">K22_7</strain>
    </source>
</reference>
<accession>A0A517NC30</accession>
<dbReference type="EMBL" id="CP036525">
    <property type="protein sequence ID" value="QDT04696.1"/>
    <property type="molecule type" value="Genomic_DNA"/>
</dbReference>
<dbReference type="InterPro" id="IPR023187">
    <property type="entry name" value="Tscrpt_reg_MarR-type_CS"/>
</dbReference>
<evidence type="ECO:0000256" key="1">
    <source>
        <dbReference type="ARBA" id="ARBA00023015"/>
    </source>
</evidence>
<dbReference type="PANTHER" id="PTHR33164">
    <property type="entry name" value="TRANSCRIPTIONAL REGULATOR, MARR FAMILY"/>
    <property type="match status" value="1"/>
</dbReference>
<dbReference type="SUPFAM" id="SSF46785">
    <property type="entry name" value="Winged helix' DNA-binding domain"/>
    <property type="match status" value="1"/>
</dbReference>
<keyword evidence="3" id="KW-0804">Transcription</keyword>
<sequence length="161" mass="18762">MKLQEELKRPQPFATLQQETLLNLLRISDQLENRIARLFREYGLTLSRFNVLRNLDMAERPLTCGEIGERMIQIVPAITSLVDQLEKHELVQRTRCTEDRRVVYVAITKKGSRLAEQIMIPLLELEARLFKKMSRTEIKSLLPLLEKTRASIAESETETKK</sequence>
<organism evidence="5 6">
    <name type="scientific">Rubripirellula lacrimiformis</name>
    <dbReference type="NCBI Taxonomy" id="1930273"/>
    <lineage>
        <taxon>Bacteria</taxon>
        <taxon>Pseudomonadati</taxon>
        <taxon>Planctomycetota</taxon>
        <taxon>Planctomycetia</taxon>
        <taxon>Pirellulales</taxon>
        <taxon>Pirellulaceae</taxon>
        <taxon>Rubripirellula</taxon>
    </lineage>
</organism>
<dbReference type="GO" id="GO:0006950">
    <property type="term" value="P:response to stress"/>
    <property type="evidence" value="ECO:0007669"/>
    <property type="project" value="TreeGrafter"/>
</dbReference>
<proteinExistence type="predicted"/>
<keyword evidence="2" id="KW-0238">DNA-binding</keyword>
<evidence type="ECO:0000256" key="3">
    <source>
        <dbReference type="ARBA" id="ARBA00023163"/>
    </source>
</evidence>
<dbReference type="InterPro" id="IPR036388">
    <property type="entry name" value="WH-like_DNA-bd_sf"/>
</dbReference>
<protein>
    <submittedName>
        <fullName evidence="5">HTH-type transcriptional regulator MhqR</fullName>
    </submittedName>
</protein>
<evidence type="ECO:0000256" key="2">
    <source>
        <dbReference type="ARBA" id="ARBA00023125"/>
    </source>
</evidence>
<dbReference type="Pfam" id="PF01047">
    <property type="entry name" value="MarR"/>
    <property type="match status" value="1"/>
</dbReference>
<dbReference type="AlphaFoldDB" id="A0A517NC30"/>
<dbReference type="InterPro" id="IPR000835">
    <property type="entry name" value="HTH_MarR-typ"/>
</dbReference>
<gene>
    <name evidence="5" type="primary">mhqR</name>
    <name evidence="5" type="ORF">K227x_30900</name>
</gene>
<dbReference type="PROSITE" id="PS50995">
    <property type="entry name" value="HTH_MARR_2"/>
    <property type="match status" value="1"/>
</dbReference>